<proteinExistence type="predicted"/>
<dbReference type="EMBL" id="LT608164">
    <property type="protein sequence ID" value="SCN62229.1"/>
    <property type="molecule type" value="Genomic_DNA"/>
</dbReference>
<feature type="compositionally biased region" description="Basic and acidic residues" evidence="2">
    <location>
        <begin position="722"/>
        <end position="734"/>
    </location>
</feature>
<feature type="coiled-coil region" evidence="1">
    <location>
        <begin position="508"/>
        <end position="535"/>
    </location>
</feature>
<gene>
    <name evidence="3" type="ORF">PCHCB_000336300</name>
</gene>
<accession>A0A1D3S189</accession>
<evidence type="ECO:0000313" key="3">
    <source>
        <dbReference type="EMBL" id="SCN62229.1"/>
    </source>
</evidence>
<sequence length="893" mass="103934">MNDKSLKGLEMLDNMIYYMRMNELKNLNNTKFFNDLNIKDKQNFFSIILNMKNKHVTSDTIDINQKGYETKYDNMFSMDPSTNNNEKKKAQKKKKDKPYTSKNMNIPDYVNNMWKENNYDDFNYDYKGIPHSKNISEMVDMREDVRNKLHDYPFSEFDPNAYDGNYVNNLHSGQKERNNNAPDYIQGDQINTNEDLVNPSNILDSKYNLRKKKINKNSLVYGKEQGYSKNENEESIMGLNLNGEHSGFSSNLLLKPEQKKLEAYNNSNNIGMVQNMEMMQKHNLLPLDYLGMRKRQRIKKKDAVQRNFKIRPMAINQMDEQLNSESNGEVSDTIGMSTTNKYPIPPINNKNNYYNVNNLNYKEYNNSQLMDLNLEDQIKLTDNIYKKYKKNGALSDIDEDGQNNLNQFKKKKKKKDIYELIGGKYGPNLKLGFQNRGMAMRYAYNDNGFEKNQLTRYHSLLLPEEDVEESNSDENCTKSDRSNFSAPTNFVKNKVGVNKELSNLKEFINMNKKKNMELEQLLKLLRKNKNLLSEEEHVKNGQNNYIDFAKKKKKKIPDPQIANSGDIMHYISDDDNDEKQMGKKKKKKNLEYNSRIKQANYLDLLQDYVEVGDSNSVRHKNGVNRHVYNKKHNYSVGNLEERLHKNDIDNHDMKDNYMKHMLRDYLKGYTNTFKNVGLHDGKKEVPLKKKTTVDLDPKYSNASSNSPTTHSSSGSSESSEGDNEKKYNGDKNDDGNNNIEESNHYNYVNKHFPILLSNDRMVNPSNIPNNMNNKIGETTSGNNELNIGNGQTHEKNNYTLNKQQEPNNKYEKNGNMNLMGNQATYSIIKYNLTKNNLINNVLSDMKSNLSQKNMFKNNSNTATTNNNSSNNNYINMTDETQNVQNLHKKRRKL</sequence>
<keyword evidence="1" id="KW-0175">Coiled coil</keyword>
<name>A0A1D3S189_PLACU</name>
<evidence type="ECO:0000256" key="2">
    <source>
        <dbReference type="SAM" id="MobiDB-lite"/>
    </source>
</evidence>
<protein>
    <submittedName>
        <fullName evidence="3">Uncharacterized protein</fullName>
    </submittedName>
</protein>
<reference evidence="3 4" key="1">
    <citation type="submission" date="2016-08" db="EMBL/GenBank/DDBJ databases">
        <authorList>
            <consortium name="Pathogen Informatics"/>
        </authorList>
    </citation>
    <scope>NUCLEOTIDE SEQUENCE [LARGE SCALE GENOMIC DNA]</scope>
    <source>
        <strain evidence="3 4">CB</strain>
    </source>
</reference>
<feature type="region of interest" description="Disordered" evidence="2">
    <location>
        <begin position="557"/>
        <end position="588"/>
    </location>
</feature>
<evidence type="ECO:0000256" key="1">
    <source>
        <dbReference type="SAM" id="Coils"/>
    </source>
</evidence>
<dbReference type="Proteomes" id="UP000195489">
    <property type="component" value="Chromosome 12"/>
</dbReference>
<feature type="compositionally biased region" description="Low complexity" evidence="2">
    <location>
        <begin position="700"/>
        <end position="718"/>
    </location>
</feature>
<organism evidence="3 4">
    <name type="scientific">Plasmodium chabaudi chabaudi</name>
    <dbReference type="NCBI Taxonomy" id="31271"/>
    <lineage>
        <taxon>Eukaryota</taxon>
        <taxon>Sar</taxon>
        <taxon>Alveolata</taxon>
        <taxon>Apicomplexa</taxon>
        <taxon>Aconoidasida</taxon>
        <taxon>Haemosporida</taxon>
        <taxon>Plasmodiidae</taxon>
        <taxon>Plasmodium</taxon>
        <taxon>Plasmodium (Vinckeia)</taxon>
    </lineage>
</organism>
<feature type="region of interest" description="Disordered" evidence="2">
    <location>
        <begin position="74"/>
        <end position="102"/>
    </location>
</feature>
<feature type="compositionally biased region" description="Basic and acidic residues" evidence="2">
    <location>
        <begin position="688"/>
        <end position="697"/>
    </location>
</feature>
<feature type="region of interest" description="Disordered" evidence="2">
    <location>
        <begin position="688"/>
        <end position="742"/>
    </location>
</feature>
<dbReference type="AlphaFoldDB" id="A0A1D3S189"/>
<evidence type="ECO:0000313" key="4">
    <source>
        <dbReference type="Proteomes" id="UP000195489"/>
    </source>
</evidence>